<proteinExistence type="predicted"/>
<keyword evidence="1" id="KW-1003">Cell membrane</keyword>
<dbReference type="Pfam" id="PF07869">
    <property type="entry name" value="DUF1656"/>
    <property type="match status" value="1"/>
</dbReference>
<dbReference type="RefSeq" id="WP_079569350.1">
    <property type="nucleotide sequence ID" value="NZ_LT670818.1"/>
</dbReference>
<evidence type="ECO:0000256" key="1">
    <source>
        <dbReference type="ARBA" id="ARBA00022475"/>
    </source>
</evidence>
<name>A0A1M5R9E2_9BRAD</name>
<keyword evidence="2 5" id="KW-0812">Transmembrane</keyword>
<evidence type="ECO:0000256" key="3">
    <source>
        <dbReference type="ARBA" id="ARBA00022989"/>
    </source>
</evidence>
<evidence type="ECO:0000256" key="4">
    <source>
        <dbReference type="ARBA" id="ARBA00023136"/>
    </source>
</evidence>
<accession>A0A1M5R9E2</accession>
<dbReference type="Proteomes" id="UP000190675">
    <property type="component" value="Chromosome I"/>
</dbReference>
<dbReference type="InterPro" id="IPR012451">
    <property type="entry name" value="DUF1656"/>
</dbReference>
<evidence type="ECO:0000256" key="5">
    <source>
        <dbReference type="SAM" id="Phobius"/>
    </source>
</evidence>
<keyword evidence="3 5" id="KW-1133">Transmembrane helix</keyword>
<reference evidence="6 7" key="1">
    <citation type="submission" date="2016-11" db="EMBL/GenBank/DDBJ databases">
        <authorList>
            <person name="Jaros S."/>
            <person name="Januszkiewicz K."/>
            <person name="Wedrychowicz H."/>
        </authorList>
    </citation>
    <scope>NUCLEOTIDE SEQUENCE [LARGE SCALE GENOMIC DNA]</scope>
    <source>
        <strain evidence="6 7">GAS242</strain>
    </source>
</reference>
<gene>
    <name evidence="6" type="ORF">SAMN05444169_6422</name>
</gene>
<dbReference type="AlphaFoldDB" id="A0A1M5R9E2"/>
<feature type="transmembrane region" description="Helical" evidence="5">
    <location>
        <begin position="44"/>
        <end position="66"/>
    </location>
</feature>
<evidence type="ECO:0000256" key="2">
    <source>
        <dbReference type="ARBA" id="ARBA00022692"/>
    </source>
</evidence>
<dbReference type="EMBL" id="LT670818">
    <property type="protein sequence ID" value="SHH22788.1"/>
    <property type="molecule type" value="Genomic_DNA"/>
</dbReference>
<evidence type="ECO:0000313" key="7">
    <source>
        <dbReference type="Proteomes" id="UP000190675"/>
    </source>
</evidence>
<feature type="transmembrane region" description="Helical" evidence="5">
    <location>
        <begin position="12"/>
        <end position="32"/>
    </location>
</feature>
<keyword evidence="4 5" id="KW-0472">Membrane</keyword>
<protein>
    <recommendedName>
        <fullName evidence="8">DUF1656 domain-containing protein</fullName>
    </recommendedName>
</protein>
<sequence length="67" mass="7428">MTNTYRELVIDGVLVAPIVSYAATALLIFLLLRPLLHLVGFSRFFSNPAVAQLSLYISIFGLLTLLF</sequence>
<evidence type="ECO:0008006" key="8">
    <source>
        <dbReference type="Google" id="ProtNLM"/>
    </source>
</evidence>
<evidence type="ECO:0000313" key="6">
    <source>
        <dbReference type="EMBL" id="SHH22788.1"/>
    </source>
</evidence>
<organism evidence="6 7">
    <name type="scientific">Bradyrhizobium erythrophlei</name>
    <dbReference type="NCBI Taxonomy" id="1437360"/>
    <lineage>
        <taxon>Bacteria</taxon>
        <taxon>Pseudomonadati</taxon>
        <taxon>Pseudomonadota</taxon>
        <taxon>Alphaproteobacteria</taxon>
        <taxon>Hyphomicrobiales</taxon>
        <taxon>Nitrobacteraceae</taxon>
        <taxon>Bradyrhizobium</taxon>
    </lineage>
</organism>